<proteinExistence type="predicted"/>
<name>A0A212RBG8_RHOAC</name>
<keyword evidence="1" id="KW-0812">Transmembrane</keyword>
<dbReference type="Proteomes" id="UP000198418">
    <property type="component" value="Unassembled WGS sequence"/>
</dbReference>
<dbReference type="EMBL" id="FYDG01000003">
    <property type="protein sequence ID" value="SNB69503.1"/>
    <property type="molecule type" value="Genomic_DNA"/>
</dbReference>
<feature type="transmembrane region" description="Helical" evidence="1">
    <location>
        <begin position="65"/>
        <end position="86"/>
    </location>
</feature>
<dbReference type="AlphaFoldDB" id="A0A212RBG8"/>
<evidence type="ECO:0000313" key="2">
    <source>
        <dbReference type="EMBL" id="SNB69503.1"/>
    </source>
</evidence>
<keyword evidence="1" id="KW-0472">Membrane</keyword>
<sequence>MTPYARLGSAEPRILSQLEIEMSPAASDPTLHERVAVLEQIAEDMAPKVDAMYEMMLQGRGATRLGRAVVGIAGTAGIFTVVGHKWHAFLAWLGS</sequence>
<accession>A0A212RBG8</accession>
<organism evidence="2 3">
    <name type="scientific">Rhodoblastus acidophilus</name>
    <name type="common">Rhodopseudomonas acidophila</name>
    <dbReference type="NCBI Taxonomy" id="1074"/>
    <lineage>
        <taxon>Bacteria</taxon>
        <taxon>Pseudomonadati</taxon>
        <taxon>Pseudomonadota</taxon>
        <taxon>Alphaproteobacteria</taxon>
        <taxon>Hyphomicrobiales</taxon>
        <taxon>Rhodoblastaceae</taxon>
        <taxon>Rhodoblastus</taxon>
    </lineage>
</organism>
<protein>
    <submittedName>
        <fullName evidence="2">Uncharacterized protein</fullName>
    </submittedName>
</protein>
<evidence type="ECO:0000256" key="1">
    <source>
        <dbReference type="SAM" id="Phobius"/>
    </source>
</evidence>
<reference evidence="3" key="1">
    <citation type="submission" date="2017-06" db="EMBL/GenBank/DDBJ databases">
        <authorList>
            <person name="Varghese N."/>
            <person name="Submissions S."/>
        </authorList>
    </citation>
    <scope>NUCLEOTIDE SEQUENCE [LARGE SCALE GENOMIC DNA]</scope>
    <source>
        <strain evidence="3">DSM 137</strain>
    </source>
</reference>
<gene>
    <name evidence="2" type="ORF">SAMN06265338_103231</name>
</gene>
<keyword evidence="3" id="KW-1185">Reference proteome</keyword>
<keyword evidence="1" id="KW-1133">Transmembrane helix</keyword>
<evidence type="ECO:0000313" key="3">
    <source>
        <dbReference type="Proteomes" id="UP000198418"/>
    </source>
</evidence>